<sequence length="195" mass="22914">MVNDPLEKFQHIWIQAQQSGLNRYRNSVCISTIDQHGFPNARFVDLKAVSDVGCIFCSDLSSTKAIEIQNHPKVSLTAWWEHVAYQIRIQGICQRISDQQADDFWQQRPRDAQLTSLTFDQSQGITSVDLLESRFLHAKKQDDQQYLPRPDTWGGFELIPTKIEFLAFKDTRLHIRHQYIWNEHHQIWEVQLLQP</sequence>
<dbReference type="GO" id="GO:0004733">
    <property type="term" value="F:pyridoxamine phosphate oxidase activity"/>
    <property type="evidence" value="ECO:0007669"/>
    <property type="project" value="InterPro"/>
</dbReference>
<dbReference type="STRING" id="632955.GCA_000829675_02209"/>
<dbReference type="InterPro" id="IPR000659">
    <property type="entry name" value="Pyridox_Oxase"/>
</dbReference>
<feature type="domain" description="Pyridoxamine 5'-phosphate oxidase N-terminal" evidence="6">
    <location>
        <begin position="23"/>
        <end position="136"/>
    </location>
</feature>
<reference evidence="8 9" key="1">
    <citation type="submission" date="2013-06" db="EMBL/GenBank/DDBJ databases">
        <title>The Genome Sequence of Acinetobacter rudis CIP 110305.</title>
        <authorList>
            <consortium name="The Broad Institute Genome Sequencing Platform"/>
            <consortium name="The Broad Institute Genome Sequencing Center for Infectious Disease"/>
            <person name="Cerqueira G."/>
            <person name="Feldgarden M."/>
            <person name="Courvalin P."/>
            <person name="Perichon B."/>
            <person name="Grillot-Courvalin C."/>
            <person name="Clermont D."/>
            <person name="Rocha E."/>
            <person name="Yoon E.-J."/>
            <person name="Nemec A."/>
            <person name="Young S.K."/>
            <person name="Zeng Q."/>
            <person name="Gargeya S."/>
            <person name="Fitzgerald M."/>
            <person name="Abouelleil A."/>
            <person name="Alvarado L."/>
            <person name="Berlin A.M."/>
            <person name="Chapman S.B."/>
            <person name="Dewar J."/>
            <person name="Goldberg J."/>
            <person name="Griggs A."/>
            <person name="Gujja S."/>
            <person name="Hansen M."/>
            <person name="Howarth C."/>
            <person name="Imamovic A."/>
            <person name="Larimer J."/>
            <person name="McCowan C."/>
            <person name="Murphy C."/>
            <person name="Pearson M."/>
            <person name="Priest M."/>
            <person name="Roberts A."/>
            <person name="Saif S."/>
            <person name="Shea T."/>
            <person name="Sykes S."/>
            <person name="Wortman J."/>
            <person name="Nusbaum C."/>
            <person name="Birren B."/>
        </authorList>
    </citation>
    <scope>NUCLEOTIDE SEQUENCE [LARGE SCALE GENOMIC DNA]</scope>
    <source>
        <strain evidence="8 9">CIP 110305</strain>
    </source>
</reference>
<feature type="domain" description="Pyridoxine 5'-phosphate oxidase dimerisation C-terminal" evidence="7">
    <location>
        <begin position="153"/>
        <end position="195"/>
    </location>
</feature>
<dbReference type="PANTHER" id="PTHR10851:SF0">
    <property type="entry name" value="PYRIDOXINE-5'-PHOSPHATE OXIDASE"/>
    <property type="match status" value="1"/>
</dbReference>
<evidence type="ECO:0000259" key="7">
    <source>
        <dbReference type="Pfam" id="PF10590"/>
    </source>
</evidence>
<evidence type="ECO:0000259" key="6">
    <source>
        <dbReference type="Pfam" id="PF01243"/>
    </source>
</evidence>
<feature type="binding site" evidence="5">
    <location>
        <position position="86"/>
    </location>
    <ligand>
        <name>FMN</name>
        <dbReference type="ChEBI" id="CHEBI:58210"/>
    </ligand>
</feature>
<comment type="similarity">
    <text evidence="1">Belongs to the pyridoxamine 5'-phosphate oxidase family.</text>
</comment>
<evidence type="ECO:0000313" key="9">
    <source>
        <dbReference type="Proteomes" id="UP000014568"/>
    </source>
</evidence>
<dbReference type="Pfam" id="PF01243">
    <property type="entry name" value="PNPOx_N"/>
    <property type="match status" value="1"/>
</dbReference>
<evidence type="ECO:0000256" key="1">
    <source>
        <dbReference type="ARBA" id="ARBA00007301"/>
    </source>
</evidence>
<dbReference type="OrthoDB" id="9780392at2"/>
<keyword evidence="3 5" id="KW-0288">FMN</keyword>
<dbReference type="AlphaFoldDB" id="S3N6Y8"/>
<organism evidence="8 9">
    <name type="scientific">Acinetobacter rudis CIP 110305</name>
    <dbReference type="NCBI Taxonomy" id="421052"/>
    <lineage>
        <taxon>Bacteria</taxon>
        <taxon>Pseudomonadati</taxon>
        <taxon>Pseudomonadota</taxon>
        <taxon>Gammaproteobacteria</taxon>
        <taxon>Moraxellales</taxon>
        <taxon>Moraxellaceae</taxon>
        <taxon>Acinetobacter</taxon>
    </lineage>
</organism>
<accession>S3N6Y8</accession>
<evidence type="ECO:0000256" key="4">
    <source>
        <dbReference type="ARBA" id="ARBA00023002"/>
    </source>
</evidence>
<comment type="cofactor">
    <cofactor evidence="5">
        <name>FMN</name>
        <dbReference type="ChEBI" id="CHEBI:58210"/>
    </cofactor>
    <text evidence="5">Binds 1 FMN per subunit.</text>
</comment>
<dbReference type="RefSeq" id="WP_016655708.1">
    <property type="nucleotide sequence ID" value="NZ_KE340352.1"/>
</dbReference>
<dbReference type="InterPro" id="IPR011576">
    <property type="entry name" value="Pyridox_Oxase_N"/>
</dbReference>
<keyword evidence="2" id="KW-0285">Flavoprotein</keyword>
<dbReference type="eggNOG" id="COG0259">
    <property type="taxonomic scope" value="Bacteria"/>
</dbReference>
<proteinExistence type="inferred from homology"/>
<keyword evidence="4" id="KW-0560">Oxidoreductase</keyword>
<evidence type="ECO:0000256" key="3">
    <source>
        <dbReference type="ARBA" id="ARBA00022643"/>
    </source>
</evidence>
<evidence type="ECO:0000256" key="5">
    <source>
        <dbReference type="PIRSR" id="PIRSR000190-2"/>
    </source>
</evidence>
<comment type="caution">
    <text evidence="8">The sequence shown here is derived from an EMBL/GenBank/DDBJ whole genome shotgun (WGS) entry which is preliminary data.</text>
</comment>
<dbReference type="Gene3D" id="2.30.110.10">
    <property type="entry name" value="Electron Transport, Fmn-binding Protein, Chain A"/>
    <property type="match status" value="1"/>
</dbReference>
<dbReference type="EMBL" id="ATGI01000013">
    <property type="protein sequence ID" value="EPF75632.1"/>
    <property type="molecule type" value="Genomic_DNA"/>
</dbReference>
<dbReference type="GO" id="GO:0010181">
    <property type="term" value="F:FMN binding"/>
    <property type="evidence" value="ECO:0007669"/>
    <property type="project" value="InterPro"/>
</dbReference>
<name>S3N6Y8_9GAMM</name>
<protein>
    <submittedName>
        <fullName evidence="8">Pyridoxamine 5'-phosphate oxidase</fullName>
    </submittedName>
</protein>
<feature type="binding site" evidence="5">
    <location>
        <begin position="121"/>
        <end position="122"/>
    </location>
    <ligand>
        <name>FMN</name>
        <dbReference type="ChEBI" id="CHEBI:58210"/>
    </ligand>
</feature>
<dbReference type="PATRIC" id="fig|421052.3.peg.1271"/>
<dbReference type="SUPFAM" id="SSF50475">
    <property type="entry name" value="FMN-binding split barrel"/>
    <property type="match status" value="1"/>
</dbReference>
<feature type="binding site" evidence="5">
    <location>
        <begin position="42"/>
        <end position="47"/>
    </location>
    <ligand>
        <name>FMN</name>
        <dbReference type="ChEBI" id="CHEBI:58210"/>
    </ligand>
</feature>
<keyword evidence="9" id="KW-1185">Reference proteome</keyword>
<evidence type="ECO:0000256" key="2">
    <source>
        <dbReference type="ARBA" id="ARBA00022630"/>
    </source>
</evidence>
<feature type="binding site" evidence="5">
    <location>
        <position position="64"/>
    </location>
    <ligand>
        <name>FMN</name>
        <dbReference type="ChEBI" id="CHEBI:58210"/>
    </ligand>
</feature>
<dbReference type="Proteomes" id="UP000014568">
    <property type="component" value="Unassembled WGS sequence"/>
</dbReference>
<dbReference type="HOGENOM" id="CLU_032263_2_2_6"/>
<gene>
    <name evidence="8" type="ORF">F945_01299</name>
</gene>
<dbReference type="NCBIfam" id="NF004231">
    <property type="entry name" value="PRK05679.1"/>
    <property type="match status" value="1"/>
</dbReference>
<dbReference type="Pfam" id="PF10590">
    <property type="entry name" value="PNP_phzG_C"/>
    <property type="match status" value="1"/>
</dbReference>
<dbReference type="InterPro" id="IPR019576">
    <property type="entry name" value="Pyridoxamine_oxidase_dimer_C"/>
</dbReference>
<dbReference type="PANTHER" id="PTHR10851">
    <property type="entry name" value="PYRIDOXINE-5-PHOSPHATE OXIDASE"/>
    <property type="match status" value="1"/>
</dbReference>
<evidence type="ECO:0000313" key="8">
    <source>
        <dbReference type="EMBL" id="EPF75632.1"/>
    </source>
</evidence>
<feature type="binding site" evidence="5">
    <location>
        <position position="176"/>
    </location>
    <ligand>
        <name>FMN</name>
        <dbReference type="ChEBI" id="CHEBI:58210"/>
    </ligand>
</feature>
<dbReference type="InterPro" id="IPR012349">
    <property type="entry name" value="Split_barrel_FMN-bd"/>
</dbReference>
<dbReference type="GO" id="GO:0008615">
    <property type="term" value="P:pyridoxine biosynthetic process"/>
    <property type="evidence" value="ECO:0007669"/>
    <property type="project" value="InterPro"/>
</dbReference>
<dbReference type="PIRSF" id="PIRSF000190">
    <property type="entry name" value="Pyd_amn-ph_oxd"/>
    <property type="match status" value="1"/>
</dbReference>